<feature type="compositionally biased region" description="Low complexity" evidence="7">
    <location>
        <begin position="130"/>
        <end position="144"/>
    </location>
</feature>
<evidence type="ECO:0000256" key="4">
    <source>
        <dbReference type="ARBA" id="ARBA00022801"/>
    </source>
</evidence>
<evidence type="ECO:0000256" key="3">
    <source>
        <dbReference type="ARBA" id="ARBA00022741"/>
    </source>
</evidence>
<dbReference type="PANTHER" id="PTHR11588">
    <property type="entry name" value="TUBULIN"/>
    <property type="match status" value="1"/>
</dbReference>
<dbReference type="GO" id="GO:0005874">
    <property type="term" value="C:microtubule"/>
    <property type="evidence" value="ECO:0007669"/>
    <property type="project" value="UniProtKB-KW"/>
</dbReference>
<comment type="similarity">
    <text evidence="1">Belongs to the tubulin family.</text>
</comment>
<feature type="region of interest" description="Disordered" evidence="7">
    <location>
        <begin position="124"/>
        <end position="144"/>
    </location>
</feature>
<dbReference type="GO" id="GO:0007017">
    <property type="term" value="P:microtubule-based process"/>
    <property type="evidence" value="ECO:0007669"/>
    <property type="project" value="InterPro"/>
</dbReference>
<keyword evidence="3" id="KW-0547">Nucleotide-binding</keyword>
<dbReference type="FunFam" id="1.10.287.600:FF:000005">
    <property type="entry name" value="Tubulin alpha chain"/>
    <property type="match status" value="1"/>
</dbReference>
<dbReference type="EMBL" id="CAJNRD030001118">
    <property type="protein sequence ID" value="CAG5083155.1"/>
    <property type="molecule type" value="Genomic_DNA"/>
</dbReference>
<evidence type="ECO:0000256" key="2">
    <source>
        <dbReference type="ARBA" id="ARBA00022701"/>
    </source>
</evidence>
<keyword evidence="2" id="KW-0493">Microtubule</keyword>
<sequence>MRWDICDNNCEECQSFIADLETARSILINHISQNEGCAVQDVKNSMINDRLNYAKRVNLKVFQLKGDMCEKAQRLNYEVSAYYDATVNFSNYRKEPAQPPVQQEYKFGTLPTYSLPSNHLRPSYFRGEGLPQPTSSSLSLKSPTPASSHQLSYLVEISPKYNVLSNTTAIAEAWARLDHKFDLIMYAKRAFVHWYVGEGMEEGDEFSEAREDLAALEKDYEEVGMDSAEGEGEGAE</sequence>
<dbReference type="SUPFAM" id="SSF55307">
    <property type="entry name" value="Tubulin C-terminal domain-like"/>
    <property type="match status" value="1"/>
</dbReference>
<gene>
    <name evidence="8" type="ORF">HICCMSTLAB_LOCUS3748</name>
</gene>
<reference evidence="8" key="1">
    <citation type="submission" date="2021-04" db="EMBL/GenBank/DDBJ databases">
        <authorList>
            <person name="Chebbi M.A.C M."/>
        </authorList>
    </citation>
    <scope>NUCLEOTIDE SEQUENCE</scope>
</reference>
<dbReference type="InterPro" id="IPR000217">
    <property type="entry name" value="Tubulin"/>
</dbReference>
<comment type="catalytic activity">
    <reaction evidence="6">
        <text>GTP + H2O = GDP + phosphate + H(+)</text>
        <dbReference type="Rhea" id="RHEA:19669"/>
        <dbReference type="ChEBI" id="CHEBI:15377"/>
        <dbReference type="ChEBI" id="CHEBI:15378"/>
        <dbReference type="ChEBI" id="CHEBI:37565"/>
        <dbReference type="ChEBI" id="CHEBI:43474"/>
        <dbReference type="ChEBI" id="CHEBI:58189"/>
    </reaction>
    <physiologicalReaction direction="left-to-right" evidence="6">
        <dbReference type="Rhea" id="RHEA:19670"/>
    </physiologicalReaction>
</comment>
<accession>A0A8J2MKZ0</accession>
<dbReference type="GO" id="GO:0016787">
    <property type="term" value="F:hydrolase activity"/>
    <property type="evidence" value="ECO:0007669"/>
    <property type="project" value="UniProtKB-KW"/>
</dbReference>
<comment type="caution">
    <text evidence="8">The sequence shown here is derived from an EMBL/GenBank/DDBJ whole genome shotgun (WGS) entry which is preliminary data.</text>
</comment>
<evidence type="ECO:0000256" key="7">
    <source>
        <dbReference type="SAM" id="MobiDB-lite"/>
    </source>
</evidence>
<keyword evidence="9" id="KW-1185">Reference proteome</keyword>
<dbReference type="Proteomes" id="UP000786811">
    <property type="component" value="Unassembled WGS sequence"/>
</dbReference>
<evidence type="ECO:0000256" key="6">
    <source>
        <dbReference type="ARBA" id="ARBA00049117"/>
    </source>
</evidence>
<protein>
    <submittedName>
        <fullName evidence="8">Similar to Tubulin alpha-8 chain (Gallus gallus)</fullName>
    </submittedName>
</protein>
<evidence type="ECO:0000313" key="9">
    <source>
        <dbReference type="Proteomes" id="UP000786811"/>
    </source>
</evidence>
<dbReference type="Gene3D" id="1.10.287.600">
    <property type="entry name" value="Helix hairpin bin"/>
    <property type="match status" value="1"/>
</dbReference>
<keyword evidence="5" id="KW-0342">GTP-binding</keyword>
<dbReference type="OrthoDB" id="6073114at2759"/>
<name>A0A8J2MKZ0_COTCN</name>
<keyword evidence="4" id="KW-0378">Hydrolase</keyword>
<evidence type="ECO:0000256" key="1">
    <source>
        <dbReference type="ARBA" id="ARBA00009636"/>
    </source>
</evidence>
<dbReference type="GO" id="GO:0005525">
    <property type="term" value="F:GTP binding"/>
    <property type="evidence" value="ECO:0007669"/>
    <property type="project" value="UniProtKB-KW"/>
</dbReference>
<proteinExistence type="inferred from homology"/>
<dbReference type="AlphaFoldDB" id="A0A8J2MKZ0"/>
<organism evidence="8 9">
    <name type="scientific">Cotesia congregata</name>
    <name type="common">Parasitoid wasp</name>
    <name type="synonym">Apanteles congregatus</name>
    <dbReference type="NCBI Taxonomy" id="51543"/>
    <lineage>
        <taxon>Eukaryota</taxon>
        <taxon>Metazoa</taxon>
        <taxon>Ecdysozoa</taxon>
        <taxon>Arthropoda</taxon>
        <taxon>Hexapoda</taxon>
        <taxon>Insecta</taxon>
        <taxon>Pterygota</taxon>
        <taxon>Neoptera</taxon>
        <taxon>Endopterygota</taxon>
        <taxon>Hymenoptera</taxon>
        <taxon>Apocrita</taxon>
        <taxon>Ichneumonoidea</taxon>
        <taxon>Braconidae</taxon>
        <taxon>Microgastrinae</taxon>
        <taxon>Cotesia</taxon>
    </lineage>
</organism>
<evidence type="ECO:0000256" key="5">
    <source>
        <dbReference type="ARBA" id="ARBA00023134"/>
    </source>
</evidence>
<dbReference type="InterPro" id="IPR008280">
    <property type="entry name" value="Tub_FtsZ_C"/>
</dbReference>
<dbReference type="InterPro" id="IPR023123">
    <property type="entry name" value="Tubulin_C"/>
</dbReference>
<evidence type="ECO:0000313" key="8">
    <source>
        <dbReference type="EMBL" id="CAG5083155.1"/>
    </source>
</evidence>